<keyword evidence="6" id="KW-0732">Signal</keyword>
<organism evidence="8">
    <name type="scientific">Methyloraptor flagellatus</name>
    <dbReference type="NCBI Taxonomy" id="3162530"/>
    <lineage>
        <taxon>Bacteria</taxon>
        <taxon>Pseudomonadati</taxon>
        <taxon>Pseudomonadota</taxon>
        <taxon>Alphaproteobacteria</taxon>
        <taxon>Hyphomicrobiales</taxon>
        <taxon>Ancalomicrobiaceae</taxon>
        <taxon>Methyloraptor</taxon>
    </lineage>
</organism>
<dbReference type="InterPro" id="IPR002888">
    <property type="entry name" value="2Fe-2S-bd"/>
</dbReference>
<dbReference type="Pfam" id="PF00111">
    <property type="entry name" value="Fer2"/>
    <property type="match status" value="1"/>
</dbReference>
<dbReference type="RefSeq" id="WP_407050857.1">
    <property type="nucleotide sequence ID" value="NZ_CP158568.1"/>
</dbReference>
<evidence type="ECO:0000256" key="3">
    <source>
        <dbReference type="ARBA" id="ARBA00023002"/>
    </source>
</evidence>
<dbReference type="FunFam" id="3.10.20.30:FF:000020">
    <property type="entry name" value="Xanthine dehydrogenase iron-sulfur subunit"/>
    <property type="match status" value="1"/>
</dbReference>
<accession>A0AAU7XED1</accession>
<dbReference type="Gene3D" id="1.10.150.120">
    <property type="entry name" value="[2Fe-2S]-binding domain"/>
    <property type="match status" value="1"/>
</dbReference>
<dbReference type="PROSITE" id="PS51085">
    <property type="entry name" value="2FE2S_FER_2"/>
    <property type="match status" value="1"/>
</dbReference>
<keyword evidence="4" id="KW-0408">Iron</keyword>
<dbReference type="InterPro" id="IPR006058">
    <property type="entry name" value="2Fe2S_fd_BS"/>
</dbReference>
<dbReference type="GO" id="GO:0051537">
    <property type="term" value="F:2 iron, 2 sulfur cluster binding"/>
    <property type="evidence" value="ECO:0007669"/>
    <property type="project" value="UniProtKB-KW"/>
</dbReference>
<dbReference type="FunFam" id="1.10.150.120:FF:000003">
    <property type="entry name" value="Carbon monoxide dehydrogenase, small subunit"/>
    <property type="match status" value="1"/>
</dbReference>
<dbReference type="InterPro" id="IPR036884">
    <property type="entry name" value="2Fe-2S-bd_dom_sf"/>
</dbReference>
<feature type="domain" description="2Fe-2S ferredoxin-type" evidence="7">
    <location>
        <begin position="54"/>
        <end position="130"/>
    </location>
</feature>
<dbReference type="SUPFAM" id="SSF54292">
    <property type="entry name" value="2Fe-2S ferredoxin-like"/>
    <property type="match status" value="1"/>
</dbReference>
<evidence type="ECO:0000256" key="5">
    <source>
        <dbReference type="ARBA" id="ARBA00023014"/>
    </source>
</evidence>
<feature type="chain" id="PRO_5043571603" evidence="6">
    <location>
        <begin position="31"/>
        <end position="209"/>
    </location>
</feature>
<keyword evidence="5" id="KW-0411">Iron-sulfur</keyword>
<dbReference type="Pfam" id="PF01799">
    <property type="entry name" value="Fer2_2"/>
    <property type="match status" value="1"/>
</dbReference>
<dbReference type="InterPro" id="IPR036010">
    <property type="entry name" value="2Fe-2S_ferredoxin-like_sf"/>
</dbReference>
<dbReference type="AlphaFoldDB" id="A0AAU7XED1"/>
<feature type="signal peptide" evidence="6">
    <location>
        <begin position="1"/>
        <end position="30"/>
    </location>
</feature>
<evidence type="ECO:0000256" key="1">
    <source>
        <dbReference type="ARBA" id="ARBA00022714"/>
    </source>
</evidence>
<dbReference type="PROSITE" id="PS51318">
    <property type="entry name" value="TAT"/>
    <property type="match status" value="1"/>
</dbReference>
<evidence type="ECO:0000256" key="2">
    <source>
        <dbReference type="ARBA" id="ARBA00022723"/>
    </source>
</evidence>
<dbReference type="InterPro" id="IPR006311">
    <property type="entry name" value="TAT_signal"/>
</dbReference>
<evidence type="ECO:0000259" key="7">
    <source>
        <dbReference type="PROSITE" id="PS51085"/>
    </source>
</evidence>
<evidence type="ECO:0000256" key="6">
    <source>
        <dbReference type="SAM" id="SignalP"/>
    </source>
</evidence>
<keyword evidence="2" id="KW-0479">Metal-binding</keyword>
<evidence type="ECO:0000313" key="8">
    <source>
        <dbReference type="EMBL" id="XBY45761.1"/>
    </source>
</evidence>
<dbReference type="PANTHER" id="PTHR45331">
    <property type="entry name" value="OXIDOREDUCTASE, IRON-SULPHUR BINDING SUBUNIT-RELATED-RELATED"/>
    <property type="match status" value="1"/>
</dbReference>
<dbReference type="InterPro" id="IPR052914">
    <property type="entry name" value="Aldehyde_Oxdr_Iron-Sulfur"/>
</dbReference>
<dbReference type="GO" id="GO:0016903">
    <property type="term" value="F:oxidoreductase activity, acting on the aldehyde or oxo group of donors"/>
    <property type="evidence" value="ECO:0007669"/>
    <property type="project" value="TreeGrafter"/>
</dbReference>
<dbReference type="Gene3D" id="3.10.20.30">
    <property type="match status" value="1"/>
</dbReference>
<dbReference type="SUPFAM" id="SSF47741">
    <property type="entry name" value="CO dehydrogenase ISP C-domain like"/>
    <property type="match status" value="1"/>
</dbReference>
<sequence>MAEHNPRSTQSRREFLTVAAGTCAAPLAYAATPTAAAADTSAAATGKGGADAIETVALPVNGQLHRLALDPRTTLLDALRDHIGLTGTKKGCDHGQCGACTVHIDGHRALSCMTFAVMAEGRAVTTIEGLAEPGGRLHPMQQAFVDHDAFQCGYCTPGQIMSAIACIKEGHASSEADIREFMSGNLCRCAAYPNIVAAIMQARAEMQEL</sequence>
<protein>
    <submittedName>
        <fullName evidence="8">(2Fe-2S)-binding protein</fullName>
    </submittedName>
</protein>
<dbReference type="InterPro" id="IPR012675">
    <property type="entry name" value="Beta-grasp_dom_sf"/>
</dbReference>
<evidence type="ECO:0000256" key="4">
    <source>
        <dbReference type="ARBA" id="ARBA00023004"/>
    </source>
</evidence>
<reference evidence="8" key="1">
    <citation type="submission" date="2024-06" db="EMBL/GenBank/DDBJ databases">
        <title>Methylostella associata gen. nov., sp. nov., a novel Ancalomicrobiaceae-affiliated facultatively methylotrophic bacteria that feed on methanotrophs of the genus Methylococcus.</title>
        <authorList>
            <person name="Saltykova V."/>
            <person name="Danilova O.V."/>
            <person name="Oshkin I.Y."/>
            <person name="Belova S.E."/>
            <person name="Pimenov N.V."/>
            <person name="Dedysh S.N."/>
        </authorList>
    </citation>
    <scope>NUCLEOTIDE SEQUENCE</scope>
    <source>
        <strain evidence="8">S20</strain>
    </source>
</reference>
<dbReference type="InterPro" id="IPR001041">
    <property type="entry name" value="2Fe-2S_ferredoxin-type"/>
</dbReference>
<proteinExistence type="predicted"/>
<dbReference type="GO" id="GO:0046872">
    <property type="term" value="F:metal ion binding"/>
    <property type="evidence" value="ECO:0007669"/>
    <property type="project" value="UniProtKB-KW"/>
</dbReference>
<gene>
    <name evidence="8" type="ORF">ABS361_05710</name>
</gene>
<keyword evidence="1" id="KW-0001">2Fe-2S</keyword>
<keyword evidence="3" id="KW-0560">Oxidoreductase</keyword>
<dbReference type="KEGG" id="mflg:ABS361_05710"/>
<dbReference type="PROSITE" id="PS00197">
    <property type="entry name" value="2FE2S_FER_1"/>
    <property type="match status" value="1"/>
</dbReference>
<dbReference type="CDD" id="cd00207">
    <property type="entry name" value="fer2"/>
    <property type="match status" value="1"/>
</dbReference>
<name>A0AAU7XED1_9HYPH</name>
<dbReference type="PANTHER" id="PTHR45331:SF2">
    <property type="entry name" value="OXIDOREDUCTASE WITH IRON-SULFUR SUBUNIT"/>
    <property type="match status" value="1"/>
</dbReference>
<dbReference type="EMBL" id="CP158568">
    <property type="protein sequence ID" value="XBY45761.1"/>
    <property type="molecule type" value="Genomic_DNA"/>
</dbReference>